<evidence type="ECO:0000256" key="1">
    <source>
        <dbReference type="ARBA" id="ARBA00022574"/>
    </source>
</evidence>
<dbReference type="GO" id="GO:0006406">
    <property type="term" value="P:mRNA export from nucleus"/>
    <property type="evidence" value="ECO:0007669"/>
    <property type="project" value="InterPro"/>
</dbReference>
<organism evidence="6 7">
    <name type="scientific">Coemansia spiralis</name>
    <dbReference type="NCBI Taxonomy" id="417178"/>
    <lineage>
        <taxon>Eukaryota</taxon>
        <taxon>Fungi</taxon>
        <taxon>Fungi incertae sedis</taxon>
        <taxon>Zoopagomycota</taxon>
        <taxon>Kickxellomycotina</taxon>
        <taxon>Kickxellomycetes</taxon>
        <taxon>Kickxellales</taxon>
        <taxon>Kickxellaceae</taxon>
        <taxon>Coemansia</taxon>
    </lineage>
</organism>
<comment type="caution">
    <text evidence="6">The sequence shown here is derived from an EMBL/GenBank/DDBJ whole genome shotgun (WGS) entry which is preliminary data.</text>
</comment>
<dbReference type="OrthoDB" id="340259at2759"/>
<dbReference type="PANTHER" id="PTHR22839:SF0">
    <property type="entry name" value="THO COMPLEX SUBUNIT 3"/>
    <property type="match status" value="1"/>
</dbReference>
<evidence type="ECO:0000313" key="6">
    <source>
        <dbReference type="EMBL" id="KAJ2683218.1"/>
    </source>
</evidence>
<feature type="domain" description="Anaphase-promoting complex subunit 4-like WD40" evidence="5">
    <location>
        <begin position="236"/>
        <end position="282"/>
    </location>
</feature>
<dbReference type="InterPro" id="IPR015943">
    <property type="entry name" value="WD40/YVTN_repeat-like_dom_sf"/>
</dbReference>
<dbReference type="InterPro" id="IPR024977">
    <property type="entry name" value="Apc4-like_WD40_dom"/>
</dbReference>
<dbReference type="InterPro" id="IPR036322">
    <property type="entry name" value="WD40_repeat_dom_sf"/>
</dbReference>
<dbReference type="Gene3D" id="2.130.10.10">
    <property type="entry name" value="YVTN repeat-like/Quinoprotein amine dehydrogenase"/>
    <property type="match status" value="2"/>
</dbReference>
<dbReference type="Proteomes" id="UP001151516">
    <property type="component" value="Unassembled WGS sequence"/>
</dbReference>
<evidence type="ECO:0000256" key="2">
    <source>
        <dbReference type="ARBA" id="ARBA00022737"/>
    </source>
</evidence>
<accession>A0A9W8GES9</accession>
<proteinExistence type="inferred from homology"/>
<dbReference type="SMART" id="SM00320">
    <property type="entry name" value="WD40"/>
    <property type="match status" value="6"/>
</dbReference>
<dbReference type="Pfam" id="PF00400">
    <property type="entry name" value="WD40"/>
    <property type="match status" value="1"/>
</dbReference>
<dbReference type="GO" id="GO:0000445">
    <property type="term" value="C:THO complex part of transcription export complex"/>
    <property type="evidence" value="ECO:0007669"/>
    <property type="project" value="TreeGrafter"/>
</dbReference>
<evidence type="ECO:0000256" key="3">
    <source>
        <dbReference type="ARBA" id="ARBA00046343"/>
    </source>
</evidence>
<dbReference type="InterPro" id="IPR040132">
    <property type="entry name" value="Tex1/THOC3"/>
</dbReference>
<dbReference type="PROSITE" id="PS50294">
    <property type="entry name" value="WD_REPEATS_REGION"/>
    <property type="match status" value="1"/>
</dbReference>
<evidence type="ECO:0000313" key="7">
    <source>
        <dbReference type="Proteomes" id="UP001151516"/>
    </source>
</evidence>
<dbReference type="InterPro" id="IPR001680">
    <property type="entry name" value="WD40_rpt"/>
</dbReference>
<dbReference type="EMBL" id="JANBTX010000309">
    <property type="protein sequence ID" value="KAJ2683218.1"/>
    <property type="molecule type" value="Genomic_DNA"/>
</dbReference>
<feature type="repeat" description="WD" evidence="4">
    <location>
        <begin position="186"/>
        <end position="227"/>
    </location>
</feature>
<sequence length="310" mass="33720">MAANAFQNHKETKMHWEQGAIYDLSWSSDGGLLTAAGAKGPVRSWRLERGGHKEGEELKELGSDIERLAWCPALQHTHTLAAASYEKSVSLWDQRCTSVFAKLATSGLNSDVCWSPSGKYFAVVNREEGLEIFDMASPQSPVVVAELDQVVSSIRWDTSESLLFMTTINGTVEVYAWPSMEHLTVISAHTASCNIIGIDPRSKLLATGGADATMGIWSTDDFSIVRTIDDYESPLLLVHFSSDGRFIASASDDLAIRIHDSFSGKLAHQLAVSSMTTALEWNPRNLMLAYGSAGSAKTSTKSTVTILLKS</sequence>
<keyword evidence="7" id="KW-1185">Reference proteome</keyword>
<keyword evidence="2" id="KW-0677">Repeat</keyword>
<dbReference type="Pfam" id="PF12894">
    <property type="entry name" value="ANAPC4_WD40"/>
    <property type="match status" value="1"/>
</dbReference>
<name>A0A9W8GES9_9FUNG</name>
<comment type="similarity">
    <text evidence="3">Belongs to the THOC3 family.</text>
</comment>
<reference evidence="6" key="1">
    <citation type="submission" date="2022-07" db="EMBL/GenBank/DDBJ databases">
        <title>Phylogenomic reconstructions and comparative analyses of Kickxellomycotina fungi.</title>
        <authorList>
            <person name="Reynolds N.K."/>
            <person name="Stajich J.E."/>
            <person name="Barry K."/>
            <person name="Grigoriev I.V."/>
            <person name="Crous P."/>
            <person name="Smith M.E."/>
        </authorList>
    </citation>
    <scope>NUCLEOTIDE SEQUENCE</scope>
    <source>
        <strain evidence="6">CBS 109367</strain>
    </source>
</reference>
<dbReference type="PANTHER" id="PTHR22839">
    <property type="entry name" value="THO COMPLEX SUBUNIT 3 THO3"/>
    <property type="match status" value="1"/>
</dbReference>
<dbReference type="AlphaFoldDB" id="A0A9W8GES9"/>
<protein>
    <recommendedName>
        <fullName evidence="5">Anaphase-promoting complex subunit 4-like WD40 domain-containing protein</fullName>
    </recommendedName>
</protein>
<gene>
    <name evidence="6" type="ORF">IWW39_005624</name>
</gene>
<evidence type="ECO:0000259" key="5">
    <source>
        <dbReference type="Pfam" id="PF12894"/>
    </source>
</evidence>
<keyword evidence="1 4" id="KW-0853">WD repeat</keyword>
<dbReference type="PROSITE" id="PS50082">
    <property type="entry name" value="WD_REPEATS_2"/>
    <property type="match status" value="1"/>
</dbReference>
<evidence type="ECO:0000256" key="4">
    <source>
        <dbReference type="PROSITE-ProRule" id="PRU00221"/>
    </source>
</evidence>
<dbReference type="SUPFAM" id="SSF50978">
    <property type="entry name" value="WD40 repeat-like"/>
    <property type="match status" value="1"/>
</dbReference>